<keyword evidence="3" id="KW-1185">Reference proteome</keyword>
<protein>
    <recommendedName>
        <fullName evidence="1">N-acetyltransferase domain-containing protein</fullName>
    </recommendedName>
</protein>
<evidence type="ECO:0000259" key="1">
    <source>
        <dbReference type="PROSITE" id="PS51186"/>
    </source>
</evidence>
<sequence>MIREAERSDKDQIFDLYSMLVPNRKEMNVVEEQIETIRRDPNNFLLVFEENGEILGTVTLNICLQPLHGFRPYGVVKNVIVHENYEQKLLQYIEDYCKSIECHRIMFR</sequence>
<dbReference type="AlphaFoldDB" id="A0A1T2XLQ0"/>
<comment type="caution">
    <text evidence="2">The sequence shown here is derived from an EMBL/GenBank/DDBJ whole genome shotgun (WGS) entry which is preliminary data.</text>
</comment>
<proteinExistence type="predicted"/>
<dbReference type="EMBL" id="MSZX01000001">
    <property type="protein sequence ID" value="OPA80781.1"/>
    <property type="molecule type" value="Genomic_DNA"/>
</dbReference>
<dbReference type="InterPro" id="IPR016181">
    <property type="entry name" value="Acyl_CoA_acyltransferase"/>
</dbReference>
<dbReference type="OrthoDB" id="9797826at2"/>
<reference evidence="2 3" key="1">
    <citation type="submission" date="2017-01" db="EMBL/GenBank/DDBJ databases">
        <title>Genome analysis of Paenibacillus selenitrireducens ES3-24.</title>
        <authorList>
            <person name="Xu D."/>
            <person name="Yao R."/>
            <person name="Zheng S."/>
        </authorList>
    </citation>
    <scope>NUCLEOTIDE SEQUENCE [LARGE SCALE GENOMIC DNA]</scope>
    <source>
        <strain evidence="2 3">ES3-24</strain>
    </source>
</reference>
<dbReference type="SUPFAM" id="SSF55729">
    <property type="entry name" value="Acyl-CoA N-acyltransferases (Nat)"/>
    <property type="match status" value="1"/>
</dbReference>
<name>A0A1T2XLQ0_9BACL</name>
<dbReference type="Proteomes" id="UP000190188">
    <property type="component" value="Unassembled WGS sequence"/>
</dbReference>
<dbReference type="Gene3D" id="3.40.630.30">
    <property type="match status" value="1"/>
</dbReference>
<dbReference type="InterPro" id="IPR000182">
    <property type="entry name" value="GNAT_dom"/>
</dbReference>
<accession>A0A1T2XLQ0</accession>
<organism evidence="2 3">
    <name type="scientific">Paenibacillus selenitireducens</name>
    <dbReference type="NCBI Taxonomy" id="1324314"/>
    <lineage>
        <taxon>Bacteria</taxon>
        <taxon>Bacillati</taxon>
        <taxon>Bacillota</taxon>
        <taxon>Bacilli</taxon>
        <taxon>Bacillales</taxon>
        <taxon>Paenibacillaceae</taxon>
        <taxon>Paenibacillus</taxon>
    </lineage>
</organism>
<evidence type="ECO:0000313" key="3">
    <source>
        <dbReference type="Proteomes" id="UP000190188"/>
    </source>
</evidence>
<feature type="domain" description="N-acetyltransferase" evidence="1">
    <location>
        <begin position="1"/>
        <end position="108"/>
    </location>
</feature>
<dbReference type="STRING" id="1324314.BVG16_00010"/>
<gene>
    <name evidence="2" type="ORF">BVG16_00010</name>
</gene>
<dbReference type="PROSITE" id="PS51186">
    <property type="entry name" value="GNAT"/>
    <property type="match status" value="1"/>
</dbReference>
<dbReference type="Pfam" id="PF00583">
    <property type="entry name" value="Acetyltransf_1"/>
    <property type="match status" value="1"/>
</dbReference>
<dbReference type="GO" id="GO:0016747">
    <property type="term" value="F:acyltransferase activity, transferring groups other than amino-acyl groups"/>
    <property type="evidence" value="ECO:0007669"/>
    <property type="project" value="InterPro"/>
</dbReference>
<dbReference type="RefSeq" id="WP_078496414.1">
    <property type="nucleotide sequence ID" value="NZ_MSZX01000001.1"/>
</dbReference>
<evidence type="ECO:0000313" key="2">
    <source>
        <dbReference type="EMBL" id="OPA80781.1"/>
    </source>
</evidence>